<feature type="compositionally biased region" description="Basic and acidic residues" evidence="1">
    <location>
        <begin position="264"/>
        <end position="276"/>
    </location>
</feature>
<feature type="compositionally biased region" description="Basic and acidic residues" evidence="1">
    <location>
        <begin position="201"/>
        <end position="220"/>
    </location>
</feature>
<dbReference type="Proteomes" id="UP000267821">
    <property type="component" value="Unassembled WGS sequence"/>
</dbReference>
<evidence type="ECO:0008006" key="4">
    <source>
        <dbReference type="Google" id="ProtNLM"/>
    </source>
</evidence>
<dbReference type="PANTHER" id="PTHR47775:SF1">
    <property type="entry name" value="BUD SITE SELECTION PROTEIN 14"/>
    <property type="match status" value="1"/>
</dbReference>
<dbReference type="InParanoid" id="A0A3N4MD83"/>
<accession>A0A3N4MD83</accession>
<reference evidence="2 3" key="1">
    <citation type="journal article" date="2018" name="Nat. Ecol. Evol.">
        <title>Pezizomycetes genomes reveal the molecular basis of ectomycorrhizal truffle lifestyle.</title>
        <authorList>
            <person name="Murat C."/>
            <person name="Payen T."/>
            <person name="Noel B."/>
            <person name="Kuo A."/>
            <person name="Morin E."/>
            <person name="Chen J."/>
            <person name="Kohler A."/>
            <person name="Krizsan K."/>
            <person name="Balestrini R."/>
            <person name="Da Silva C."/>
            <person name="Montanini B."/>
            <person name="Hainaut M."/>
            <person name="Levati E."/>
            <person name="Barry K.W."/>
            <person name="Belfiori B."/>
            <person name="Cichocki N."/>
            <person name="Clum A."/>
            <person name="Dockter R.B."/>
            <person name="Fauchery L."/>
            <person name="Guy J."/>
            <person name="Iotti M."/>
            <person name="Le Tacon F."/>
            <person name="Lindquist E.A."/>
            <person name="Lipzen A."/>
            <person name="Malagnac F."/>
            <person name="Mello A."/>
            <person name="Molinier V."/>
            <person name="Miyauchi S."/>
            <person name="Poulain J."/>
            <person name="Riccioni C."/>
            <person name="Rubini A."/>
            <person name="Sitrit Y."/>
            <person name="Splivallo R."/>
            <person name="Traeger S."/>
            <person name="Wang M."/>
            <person name="Zifcakova L."/>
            <person name="Wipf D."/>
            <person name="Zambonelli A."/>
            <person name="Paolocci F."/>
            <person name="Nowrousian M."/>
            <person name="Ottonello S."/>
            <person name="Baldrian P."/>
            <person name="Spatafora J.W."/>
            <person name="Henrissat B."/>
            <person name="Nagy L.G."/>
            <person name="Aury J.M."/>
            <person name="Wincker P."/>
            <person name="Grigoriev I.V."/>
            <person name="Bonfante P."/>
            <person name="Martin F.M."/>
        </authorList>
    </citation>
    <scope>NUCLEOTIDE SEQUENCE [LARGE SCALE GENOMIC DNA]</scope>
    <source>
        <strain evidence="2 3">ATCC MYA-4762</strain>
    </source>
</reference>
<feature type="compositionally biased region" description="Acidic residues" evidence="1">
    <location>
        <begin position="90"/>
        <end position="122"/>
    </location>
</feature>
<proteinExistence type="predicted"/>
<dbReference type="InterPro" id="IPR036028">
    <property type="entry name" value="SH3-like_dom_sf"/>
</dbReference>
<dbReference type="OrthoDB" id="196165at2759"/>
<dbReference type="STRING" id="1051890.A0A3N4MD83"/>
<name>A0A3N4MD83_9PEZI</name>
<dbReference type="SUPFAM" id="SSF50044">
    <property type="entry name" value="SH3-domain"/>
    <property type="match status" value="1"/>
</dbReference>
<organism evidence="2 3">
    <name type="scientific">Terfezia boudieri ATCC MYA-4762</name>
    <dbReference type="NCBI Taxonomy" id="1051890"/>
    <lineage>
        <taxon>Eukaryota</taxon>
        <taxon>Fungi</taxon>
        <taxon>Dikarya</taxon>
        <taxon>Ascomycota</taxon>
        <taxon>Pezizomycotina</taxon>
        <taxon>Pezizomycetes</taxon>
        <taxon>Pezizales</taxon>
        <taxon>Pezizaceae</taxon>
        <taxon>Terfezia</taxon>
    </lineage>
</organism>
<evidence type="ECO:0000313" key="2">
    <source>
        <dbReference type="EMBL" id="RPB29841.1"/>
    </source>
</evidence>
<dbReference type="GO" id="GO:0015630">
    <property type="term" value="C:microtubule cytoskeleton"/>
    <property type="evidence" value="ECO:0007669"/>
    <property type="project" value="TreeGrafter"/>
</dbReference>
<feature type="compositionally biased region" description="Polar residues" evidence="1">
    <location>
        <begin position="425"/>
        <end position="437"/>
    </location>
</feature>
<dbReference type="EMBL" id="ML121527">
    <property type="protein sequence ID" value="RPB29841.1"/>
    <property type="molecule type" value="Genomic_DNA"/>
</dbReference>
<feature type="compositionally biased region" description="Polar residues" evidence="1">
    <location>
        <begin position="466"/>
        <end position="481"/>
    </location>
</feature>
<dbReference type="GO" id="GO:0051286">
    <property type="term" value="C:cell tip"/>
    <property type="evidence" value="ECO:0007669"/>
    <property type="project" value="TreeGrafter"/>
</dbReference>
<dbReference type="PANTHER" id="PTHR47775">
    <property type="entry name" value="BUD SITE SELECTION PROTEIN 14"/>
    <property type="match status" value="1"/>
</dbReference>
<keyword evidence="3" id="KW-1185">Reference proteome</keyword>
<sequence length="562" mass="62226">MVLLDDSNSYWWLVRIVKDQSIGYLPAEHIETPSERLARLNKHRNVDLSAAMLHDAPAKSQNPIRNALRRRGAKSVAFAPVQYFEYTPPSEDEGSEVEEPENGVTEEPEEVEQPAEEEDEITVVEPFPKSRSTVSADTAKASLEIPEAGDNRLQKNSTSSLKDIDTALSNADTIETKKITLTPRVAQDDSSLGATPLAQAGKDKRSTSERERVQRIREELVSPPPKGGKGKKSTSVLGGFFKKRSRKGKHAYEIDDVLGNAEKNSPEGRDSQDSTERQQAVESRKAEPRKDQARPAIRPEPRQEPKPELKPEPVRQIAIQLQPGVATIRKVDPESPITDRCVDRKLTIDTSHDMVKLSEKGAVAQTVGDILKEELRSASDTSFENTPTEMLTSPSSPNPSAMIGKVNGIKVDTFHDSPKHRSPRENITSPSESSVTSFDRPFSESPDAYTPVDDPPPPLIADNGSEEQSSPVEATNETFETATDVPPVQTATWSDTSLRTFFEDSSDLRDFLLLVQDRSGINVRNDHPDIVPLFQDANAKLLDLTNRLDGLLGDYLQRRGRF</sequence>
<dbReference type="GO" id="GO:0008104">
    <property type="term" value="P:intracellular protein localization"/>
    <property type="evidence" value="ECO:0007669"/>
    <property type="project" value="TreeGrafter"/>
</dbReference>
<feature type="region of interest" description="Disordered" evidence="1">
    <location>
        <begin position="378"/>
        <end position="481"/>
    </location>
</feature>
<feature type="compositionally biased region" description="Basic and acidic residues" evidence="1">
    <location>
        <begin position="282"/>
        <end position="313"/>
    </location>
</feature>
<dbReference type="InterPro" id="IPR053039">
    <property type="entry name" value="Polarity_Bud-Selection_Reg"/>
</dbReference>
<protein>
    <recommendedName>
        <fullName evidence="4">SH3 domain-containing protein</fullName>
    </recommendedName>
</protein>
<evidence type="ECO:0000256" key="1">
    <source>
        <dbReference type="SAM" id="MobiDB-lite"/>
    </source>
</evidence>
<dbReference type="GO" id="GO:0030950">
    <property type="term" value="P:establishment or maintenance of actin cytoskeleton polarity"/>
    <property type="evidence" value="ECO:0007669"/>
    <property type="project" value="TreeGrafter"/>
</dbReference>
<feature type="compositionally biased region" description="Polar residues" evidence="1">
    <location>
        <begin position="378"/>
        <end position="399"/>
    </location>
</feature>
<evidence type="ECO:0000313" key="3">
    <source>
        <dbReference type="Proteomes" id="UP000267821"/>
    </source>
</evidence>
<feature type="region of interest" description="Disordered" evidence="1">
    <location>
        <begin position="84"/>
        <end position="314"/>
    </location>
</feature>
<feature type="compositionally biased region" description="Polar residues" evidence="1">
    <location>
        <begin position="154"/>
        <end position="173"/>
    </location>
</feature>
<dbReference type="AlphaFoldDB" id="A0A3N4MD83"/>
<gene>
    <name evidence="2" type="ORF">L211DRAFT_45395</name>
</gene>